<dbReference type="AlphaFoldDB" id="A0A2W1JJE6"/>
<proteinExistence type="inferred from homology"/>
<keyword evidence="5" id="KW-0119">Carbohydrate metabolism</keyword>
<name>A0A2W1JJE6_9CYAN</name>
<dbReference type="PANTHER" id="PTHR30246">
    <property type="entry name" value="2-KETO-3-DEOXY-6-PHOSPHOGLUCONATE ALDOLASE"/>
    <property type="match status" value="1"/>
</dbReference>
<dbReference type="Gene3D" id="3.20.20.70">
    <property type="entry name" value="Aldolase class I"/>
    <property type="match status" value="1"/>
</dbReference>
<evidence type="ECO:0000256" key="4">
    <source>
        <dbReference type="ARBA" id="ARBA00023239"/>
    </source>
</evidence>
<dbReference type="InterPro" id="IPR013785">
    <property type="entry name" value="Aldolase_TIM"/>
</dbReference>
<comment type="similarity">
    <text evidence="2">Belongs to the KHG/KDPG aldolase family.</text>
</comment>
<dbReference type="OrthoDB" id="9802667at2"/>
<dbReference type="NCBIfam" id="NF005673">
    <property type="entry name" value="PRK07455.1"/>
    <property type="match status" value="1"/>
</dbReference>
<dbReference type="RefSeq" id="WP_110989084.1">
    <property type="nucleotide sequence ID" value="NZ_CAWNWM010000040.1"/>
</dbReference>
<organism evidence="6 7">
    <name type="scientific">Acaryochloris thomasi RCC1774</name>
    <dbReference type="NCBI Taxonomy" id="1764569"/>
    <lineage>
        <taxon>Bacteria</taxon>
        <taxon>Bacillati</taxon>
        <taxon>Cyanobacteriota</taxon>
        <taxon>Cyanophyceae</taxon>
        <taxon>Acaryochloridales</taxon>
        <taxon>Acaryochloridaceae</taxon>
        <taxon>Acaryochloris</taxon>
        <taxon>Acaryochloris thomasi</taxon>
    </lineage>
</organism>
<comment type="subunit">
    <text evidence="3">Homotrimer.</text>
</comment>
<evidence type="ECO:0000256" key="5">
    <source>
        <dbReference type="ARBA" id="ARBA00023277"/>
    </source>
</evidence>
<evidence type="ECO:0000256" key="3">
    <source>
        <dbReference type="ARBA" id="ARBA00011233"/>
    </source>
</evidence>
<keyword evidence="4" id="KW-0456">Lyase</keyword>
<evidence type="ECO:0000313" key="6">
    <source>
        <dbReference type="EMBL" id="PZD70384.1"/>
    </source>
</evidence>
<protein>
    <submittedName>
        <fullName evidence="6">KHG/KDPG aldolase</fullName>
    </submittedName>
</protein>
<dbReference type="CDD" id="cd00452">
    <property type="entry name" value="KDPG_aldolase"/>
    <property type="match status" value="1"/>
</dbReference>
<evidence type="ECO:0000256" key="2">
    <source>
        <dbReference type="ARBA" id="ARBA00006906"/>
    </source>
</evidence>
<reference evidence="6 7" key="1">
    <citation type="journal article" date="2018" name="Sci. Rep.">
        <title>A novel species of the marine cyanobacterium Acaryochloris with a unique pigment content and lifestyle.</title>
        <authorList>
            <person name="Partensky F."/>
            <person name="Six C."/>
            <person name="Ratin M."/>
            <person name="Garczarek L."/>
            <person name="Vaulot D."/>
            <person name="Probert I."/>
            <person name="Calteau A."/>
            <person name="Gourvil P."/>
            <person name="Marie D."/>
            <person name="Grebert T."/>
            <person name="Bouchier C."/>
            <person name="Le Panse S."/>
            <person name="Gachenot M."/>
            <person name="Rodriguez F."/>
            <person name="Garrido J.L."/>
        </authorList>
    </citation>
    <scope>NUCLEOTIDE SEQUENCE [LARGE SCALE GENOMIC DNA]</scope>
    <source>
        <strain evidence="6 7">RCC1774</strain>
    </source>
</reference>
<keyword evidence="7" id="KW-1185">Reference proteome</keyword>
<sequence>MAWLDLVQQQRAFAVIRAPELSLGLQMARAVAASGLELIEIAWNSDQAPVLIETLRKELPHCQIGVGTIMDRAGLRDAIASGIQFCFSPHTNPDLIAMARSHNIPMISGALTPTEIVTAWQAGATCVKVFPVQSVGGCNYIHSIQGPLGQIPLIPTGGVTLENAMGFIEAGAIAVGLSSSLFPQLSIQNQDWDDITQRCTMLKIRLQHCENSP</sequence>
<comment type="pathway">
    <text evidence="1">Carbohydrate acid metabolism.</text>
</comment>
<comment type="caution">
    <text evidence="6">The sequence shown here is derived from an EMBL/GenBank/DDBJ whole genome shotgun (WGS) entry which is preliminary data.</text>
</comment>
<dbReference type="Proteomes" id="UP000248857">
    <property type="component" value="Unassembled WGS sequence"/>
</dbReference>
<dbReference type="PANTHER" id="PTHR30246:SF1">
    <property type="entry name" value="2-DEHYDRO-3-DEOXY-6-PHOSPHOGALACTONATE ALDOLASE-RELATED"/>
    <property type="match status" value="1"/>
</dbReference>
<accession>A0A2W1JJE6</accession>
<dbReference type="EMBL" id="PQWO01000040">
    <property type="protein sequence ID" value="PZD70384.1"/>
    <property type="molecule type" value="Genomic_DNA"/>
</dbReference>
<dbReference type="Pfam" id="PF01081">
    <property type="entry name" value="Aldolase"/>
    <property type="match status" value="1"/>
</dbReference>
<evidence type="ECO:0000313" key="7">
    <source>
        <dbReference type="Proteomes" id="UP000248857"/>
    </source>
</evidence>
<dbReference type="NCBIfam" id="TIGR01182">
    <property type="entry name" value="eda"/>
    <property type="match status" value="1"/>
</dbReference>
<evidence type="ECO:0000256" key="1">
    <source>
        <dbReference type="ARBA" id="ARBA00004761"/>
    </source>
</evidence>
<dbReference type="InterPro" id="IPR000887">
    <property type="entry name" value="Aldlse_KDPG_KHG"/>
</dbReference>
<dbReference type="SUPFAM" id="SSF51569">
    <property type="entry name" value="Aldolase"/>
    <property type="match status" value="1"/>
</dbReference>
<gene>
    <name evidence="6" type="primary">eda_2</name>
    <name evidence="6" type="ORF">C1752_13691</name>
</gene>
<dbReference type="GO" id="GO:0016829">
    <property type="term" value="F:lyase activity"/>
    <property type="evidence" value="ECO:0007669"/>
    <property type="project" value="UniProtKB-KW"/>
</dbReference>